<feature type="signal peptide" evidence="14">
    <location>
        <begin position="1"/>
        <end position="22"/>
    </location>
</feature>
<evidence type="ECO:0000259" key="18">
    <source>
        <dbReference type="PROSITE" id="PS50948"/>
    </source>
</evidence>
<dbReference type="PANTHER" id="PTHR32444:SF234">
    <property type="entry name" value="RECEPTOR-LIKE SERINE_THREONINE-PROTEIN KINASE"/>
    <property type="match status" value="1"/>
</dbReference>
<feature type="domain" description="EGF-like" evidence="16">
    <location>
        <begin position="286"/>
        <end position="322"/>
    </location>
</feature>
<evidence type="ECO:0000256" key="13">
    <source>
        <dbReference type="SAM" id="Phobius"/>
    </source>
</evidence>
<dbReference type="GO" id="GO:0048544">
    <property type="term" value="P:recognition of pollen"/>
    <property type="evidence" value="ECO:0007669"/>
    <property type="project" value="InterPro"/>
</dbReference>
<comment type="similarity">
    <text evidence="11">Belongs to the protein kinase superfamily. Ser/Thr protein kinase family.</text>
</comment>
<dbReference type="Gene3D" id="3.50.4.10">
    <property type="entry name" value="Hepatocyte Growth Factor"/>
    <property type="match status" value="1"/>
</dbReference>
<dbReference type="SMART" id="SM00108">
    <property type="entry name" value="B_lectin"/>
    <property type="match status" value="1"/>
</dbReference>
<comment type="catalytic activity">
    <reaction evidence="9 11">
        <text>L-threonyl-[protein] + ATP = O-phospho-L-threonyl-[protein] + ADP + H(+)</text>
        <dbReference type="Rhea" id="RHEA:46608"/>
        <dbReference type="Rhea" id="RHEA-COMP:11060"/>
        <dbReference type="Rhea" id="RHEA-COMP:11605"/>
        <dbReference type="ChEBI" id="CHEBI:15378"/>
        <dbReference type="ChEBI" id="CHEBI:30013"/>
        <dbReference type="ChEBI" id="CHEBI:30616"/>
        <dbReference type="ChEBI" id="CHEBI:61977"/>
        <dbReference type="ChEBI" id="CHEBI:456216"/>
        <dbReference type="EC" id="2.7.11.1"/>
    </reaction>
</comment>
<dbReference type="Gene3D" id="3.30.200.20">
    <property type="entry name" value="Phosphorylase Kinase, domain 1"/>
    <property type="match status" value="1"/>
</dbReference>
<dbReference type="SUPFAM" id="SSF51110">
    <property type="entry name" value="alpha-D-mannose-specific plant lectins"/>
    <property type="match status" value="1"/>
</dbReference>
<evidence type="ECO:0000256" key="4">
    <source>
        <dbReference type="ARBA" id="ARBA00022741"/>
    </source>
</evidence>
<dbReference type="FunFam" id="3.30.200.20:FF:000195">
    <property type="entry name" value="G-type lectin S-receptor-like serine/threonine-protein kinase"/>
    <property type="match status" value="1"/>
</dbReference>
<dbReference type="InterPro" id="IPR000742">
    <property type="entry name" value="EGF"/>
</dbReference>
<evidence type="ECO:0000256" key="11">
    <source>
        <dbReference type="PIRNR" id="PIRNR000641"/>
    </source>
</evidence>
<evidence type="ECO:0000256" key="9">
    <source>
        <dbReference type="ARBA" id="ARBA00047899"/>
    </source>
</evidence>
<evidence type="ECO:0000256" key="8">
    <source>
        <dbReference type="ARBA" id="ARBA00023180"/>
    </source>
</evidence>
<keyword evidence="3 14" id="KW-0732">Signal</keyword>
<keyword evidence="8" id="KW-0325">Glycoprotein</keyword>
<dbReference type="PROSITE" id="PS50011">
    <property type="entry name" value="PROTEIN_KINASE_DOM"/>
    <property type="match status" value="1"/>
</dbReference>
<proteinExistence type="inferred from homology"/>
<dbReference type="InterPro" id="IPR036426">
    <property type="entry name" value="Bulb-type_lectin_dom_sf"/>
</dbReference>
<keyword evidence="12" id="KW-0245">EGF-like domain</keyword>
<dbReference type="GO" id="GO:0004674">
    <property type="term" value="F:protein serine/threonine kinase activity"/>
    <property type="evidence" value="ECO:0007669"/>
    <property type="project" value="UniProtKB-KW"/>
</dbReference>
<dbReference type="EMBL" id="DF973505">
    <property type="protein sequence ID" value="GAU32812.1"/>
    <property type="molecule type" value="Genomic_DNA"/>
</dbReference>
<dbReference type="PROSITE" id="PS50927">
    <property type="entry name" value="BULB_LECTIN"/>
    <property type="match status" value="1"/>
</dbReference>
<gene>
    <name evidence="19" type="ORF">TSUD_152610</name>
</gene>
<dbReference type="AlphaFoldDB" id="A0A2Z6N7M7"/>
<evidence type="ECO:0000256" key="7">
    <source>
        <dbReference type="ARBA" id="ARBA00023157"/>
    </source>
</evidence>
<dbReference type="SUPFAM" id="SSF56112">
    <property type="entry name" value="Protein kinase-like (PK-like)"/>
    <property type="match status" value="1"/>
</dbReference>
<keyword evidence="20" id="KW-1185">Reference proteome</keyword>
<dbReference type="InterPro" id="IPR011009">
    <property type="entry name" value="Kinase-like_dom_sf"/>
</dbReference>
<evidence type="ECO:0000256" key="3">
    <source>
        <dbReference type="ARBA" id="ARBA00022729"/>
    </source>
</evidence>
<keyword evidence="5 11" id="KW-0418">Kinase</keyword>
<dbReference type="InterPro" id="IPR000719">
    <property type="entry name" value="Prot_kinase_dom"/>
</dbReference>
<evidence type="ECO:0000256" key="12">
    <source>
        <dbReference type="PROSITE-ProRule" id="PRU00076"/>
    </source>
</evidence>
<evidence type="ECO:0000259" key="16">
    <source>
        <dbReference type="PROSITE" id="PS50026"/>
    </source>
</evidence>
<dbReference type="InterPro" id="IPR001245">
    <property type="entry name" value="Ser-Thr/Tyr_kinase_cat_dom"/>
</dbReference>
<dbReference type="Proteomes" id="UP000242715">
    <property type="component" value="Unassembled WGS sequence"/>
</dbReference>
<evidence type="ECO:0000256" key="5">
    <source>
        <dbReference type="ARBA" id="ARBA00022777"/>
    </source>
</evidence>
<keyword evidence="13" id="KW-0472">Membrane</keyword>
<keyword evidence="2 11" id="KW-0808">Transferase</keyword>
<organism evidence="19 20">
    <name type="scientific">Trifolium subterraneum</name>
    <name type="common">Subterranean clover</name>
    <dbReference type="NCBI Taxonomy" id="3900"/>
    <lineage>
        <taxon>Eukaryota</taxon>
        <taxon>Viridiplantae</taxon>
        <taxon>Streptophyta</taxon>
        <taxon>Embryophyta</taxon>
        <taxon>Tracheophyta</taxon>
        <taxon>Spermatophyta</taxon>
        <taxon>Magnoliopsida</taxon>
        <taxon>eudicotyledons</taxon>
        <taxon>Gunneridae</taxon>
        <taxon>Pentapetalae</taxon>
        <taxon>rosids</taxon>
        <taxon>fabids</taxon>
        <taxon>Fabales</taxon>
        <taxon>Fabaceae</taxon>
        <taxon>Papilionoideae</taxon>
        <taxon>50 kb inversion clade</taxon>
        <taxon>NPAAA clade</taxon>
        <taxon>Hologalegina</taxon>
        <taxon>IRL clade</taxon>
        <taxon>Trifolieae</taxon>
        <taxon>Trifolium</taxon>
    </lineage>
</organism>
<keyword evidence="7" id="KW-1015">Disulfide bond</keyword>
<evidence type="ECO:0000313" key="19">
    <source>
        <dbReference type="EMBL" id="GAU32812.1"/>
    </source>
</evidence>
<evidence type="ECO:0000313" key="20">
    <source>
        <dbReference type="Proteomes" id="UP000242715"/>
    </source>
</evidence>
<dbReference type="InterPro" id="IPR000858">
    <property type="entry name" value="S_locus_glycoprot_dom"/>
</dbReference>
<dbReference type="Pfam" id="PF00954">
    <property type="entry name" value="S_locus_glycop"/>
    <property type="match status" value="1"/>
</dbReference>
<comment type="catalytic activity">
    <reaction evidence="10 11">
        <text>L-seryl-[protein] + ATP = O-phospho-L-seryl-[protein] + ADP + H(+)</text>
        <dbReference type="Rhea" id="RHEA:17989"/>
        <dbReference type="Rhea" id="RHEA-COMP:9863"/>
        <dbReference type="Rhea" id="RHEA-COMP:11604"/>
        <dbReference type="ChEBI" id="CHEBI:15378"/>
        <dbReference type="ChEBI" id="CHEBI:29999"/>
        <dbReference type="ChEBI" id="CHEBI:30616"/>
        <dbReference type="ChEBI" id="CHEBI:83421"/>
        <dbReference type="ChEBI" id="CHEBI:456216"/>
        <dbReference type="EC" id="2.7.11.1"/>
    </reaction>
</comment>
<dbReference type="PIRSF" id="PIRSF000641">
    <property type="entry name" value="SRK"/>
    <property type="match status" value="1"/>
</dbReference>
<keyword evidence="6 11" id="KW-0067">ATP-binding</keyword>
<reference evidence="20" key="1">
    <citation type="journal article" date="2017" name="Front. Plant Sci.">
        <title>Climate Clever Clovers: New Paradigm to Reduce the Environmental Footprint of Ruminants by Breeding Low Methanogenic Forages Utilizing Haplotype Variation.</title>
        <authorList>
            <person name="Kaur P."/>
            <person name="Appels R."/>
            <person name="Bayer P.E."/>
            <person name="Keeble-Gagnere G."/>
            <person name="Wang J."/>
            <person name="Hirakawa H."/>
            <person name="Shirasawa K."/>
            <person name="Vercoe P."/>
            <person name="Stefanova K."/>
            <person name="Durmic Z."/>
            <person name="Nichols P."/>
            <person name="Revell C."/>
            <person name="Isobe S.N."/>
            <person name="Edwards D."/>
            <person name="Erskine W."/>
        </authorList>
    </citation>
    <scope>NUCLEOTIDE SEQUENCE [LARGE SCALE GENOMIC DNA]</scope>
    <source>
        <strain evidence="20">cv. Daliak</strain>
    </source>
</reference>
<keyword evidence="4 11" id="KW-0547">Nucleotide-binding</keyword>
<evidence type="ECO:0000259" key="15">
    <source>
        <dbReference type="PROSITE" id="PS50011"/>
    </source>
</evidence>
<keyword evidence="13" id="KW-0812">Transmembrane</keyword>
<evidence type="ECO:0000256" key="1">
    <source>
        <dbReference type="ARBA" id="ARBA00022527"/>
    </source>
</evidence>
<evidence type="ECO:0000256" key="6">
    <source>
        <dbReference type="ARBA" id="ARBA00022840"/>
    </source>
</evidence>
<dbReference type="GO" id="GO:0106310">
    <property type="term" value="F:protein serine kinase activity"/>
    <property type="evidence" value="ECO:0007669"/>
    <property type="project" value="RHEA"/>
</dbReference>
<dbReference type="Gene3D" id="1.10.510.10">
    <property type="entry name" value="Transferase(Phosphotransferase) domain 1"/>
    <property type="match status" value="1"/>
</dbReference>
<dbReference type="PROSITE" id="PS50026">
    <property type="entry name" value="EGF_3"/>
    <property type="match status" value="1"/>
</dbReference>
<dbReference type="CDD" id="cd01098">
    <property type="entry name" value="PAN_AP_plant"/>
    <property type="match status" value="1"/>
</dbReference>
<dbReference type="FunFam" id="2.90.10.10:FF:000001">
    <property type="entry name" value="G-type lectin S-receptor-like serine/threonine-protein kinase"/>
    <property type="match status" value="1"/>
</dbReference>
<dbReference type="PROSITE" id="PS50948">
    <property type="entry name" value="PAN"/>
    <property type="match status" value="1"/>
</dbReference>
<dbReference type="FunFam" id="1.10.510.10:FF:001722">
    <property type="entry name" value="G-type lectin S-receptor-like serine/threonine-protein kinase B120"/>
    <property type="match status" value="1"/>
</dbReference>
<dbReference type="Pfam" id="PF01453">
    <property type="entry name" value="B_lectin"/>
    <property type="match status" value="1"/>
</dbReference>
<feature type="domain" description="Apple" evidence="18">
    <location>
        <begin position="341"/>
        <end position="425"/>
    </location>
</feature>
<dbReference type="SMART" id="SM00473">
    <property type="entry name" value="PAN_AP"/>
    <property type="match status" value="1"/>
</dbReference>
<dbReference type="InterPro" id="IPR024171">
    <property type="entry name" value="SRK-like_kinase"/>
</dbReference>
<evidence type="ECO:0000256" key="2">
    <source>
        <dbReference type="ARBA" id="ARBA00022679"/>
    </source>
</evidence>
<dbReference type="Pfam" id="PF08276">
    <property type="entry name" value="PAN_2"/>
    <property type="match status" value="1"/>
</dbReference>
<evidence type="ECO:0000256" key="10">
    <source>
        <dbReference type="ARBA" id="ARBA00048679"/>
    </source>
</evidence>
<dbReference type="Pfam" id="PF07714">
    <property type="entry name" value="PK_Tyr_Ser-Thr"/>
    <property type="match status" value="2"/>
</dbReference>
<feature type="chain" id="PRO_5016352749" description="Receptor-like serine/threonine-protein kinase" evidence="14">
    <location>
        <begin position="23"/>
        <end position="761"/>
    </location>
</feature>
<dbReference type="InterPro" id="IPR003609">
    <property type="entry name" value="Pan_app"/>
</dbReference>
<dbReference type="GO" id="GO:0005524">
    <property type="term" value="F:ATP binding"/>
    <property type="evidence" value="ECO:0007669"/>
    <property type="project" value="UniProtKB-KW"/>
</dbReference>
<name>A0A2Z6N7M7_TRISU</name>
<dbReference type="EC" id="2.7.11.1" evidence="11"/>
<keyword evidence="13" id="KW-1133">Transmembrane helix</keyword>
<feature type="transmembrane region" description="Helical" evidence="13">
    <location>
        <begin position="439"/>
        <end position="460"/>
    </location>
</feature>
<dbReference type="InterPro" id="IPR001480">
    <property type="entry name" value="Bulb-type_lectin_dom"/>
</dbReference>
<dbReference type="OrthoDB" id="785331at2759"/>
<comment type="caution">
    <text evidence="12">Lacks conserved residue(s) required for the propagation of feature annotation.</text>
</comment>
<dbReference type="Gene3D" id="2.90.10.10">
    <property type="entry name" value="Bulb-type lectin domain"/>
    <property type="match status" value="1"/>
</dbReference>
<feature type="domain" description="Bulb-type lectin" evidence="17">
    <location>
        <begin position="24"/>
        <end position="145"/>
    </location>
</feature>
<dbReference type="CDD" id="cd00028">
    <property type="entry name" value="B_lectin"/>
    <property type="match status" value="1"/>
</dbReference>
<feature type="domain" description="Protein kinase" evidence="15">
    <location>
        <begin position="406"/>
        <end position="722"/>
    </location>
</feature>
<keyword evidence="1 11" id="KW-0723">Serine/threonine-protein kinase</keyword>
<sequence>MNILPTILVIANILFFFSKISCATDTITQSQPLHDGSTLVSKGEVFELGFFNPGNSNNRYVGIWYKNIPVRRVVWVANRDNPIKDNSSKLIISQGRFLALVNKNQSLLWSTNTTTKVSNPIVQLLDNGNLVLKNDGEENFLWQSFDYPCDTILPEMKVGWDKKRGLARNLTAWKNWDDPSSGEFTSAMILTPNPESFMFEGSTKVFRTGPWTGSRSSGVTSGIIGFQENPLFHYEFVNNENEVYYMFTLKNSSVVSIIVFNQTNSHRQRLVWIPESKIWSVYQTLPQDSCDAYNVCGANGQCALDASPMCQCLDGFKPKSPQQWNGMDWRQGCVRNGNWSCGVKNRDGFKKISGMKLPDTTHSWIDEKMTLEDCKAKCLENCSCSAYSSLDSTGTVSGCSIWFGDLDDMRVLQRGNDVYVRVDSSNIGDENGHKKMVELVLSITVPVVVVMVLAFTYICYIRKAKSKEKIEKITRLVEKDEDTNEDFELPIYDQATILKATNNFSFNNKLGEGGFGPGILLDGQEIAVKRLSKSSGQGSKEFKNEVILCAKLQHRNLVKVVGCCIEGDEKMLIYEYMPNNSLDSFLLDFGLARMCGGDQIEGRTNKIVGTYGYMAPEYAIDGLFSIKSDVFSFGVLLLEIISGKKNRARSYREHDHNLIGYAWRLWKEGIPLKLIDDNIRDSCIEIEAIRCIQIGLLCLQHHPDDRPNMTSVVVMLNSENTLSIPNEPGFLIKKFSPEGEPSLGKETSSTNEITISLLEAR</sequence>
<dbReference type="PANTHER" id="PTHR32444">
    <property type="entry name" value="BULB-TYPE LECTIN DOMAIN-CONTAINING PROTEIN"/>
    <property type="match status" value="1"/>
</dbReference>
<accession>A0A2Z6N7M7</accession>
<protein>
    <recommendedName>
        <fullName evidence="11">Receptor-like serine/threonine-protein kinase</fullName>
        <ecNumber evidence="11">2.7.11.1</ecNumber>
    </recommendedName>
</protein>
<evidence type="ECO:0000256" key="14">
    <source>
        <dbReference type="SAM" id="SignalP"/>
    </source>
</evidence>
<evidence type="ECO:0000259" key="17">
    <source>
        <dbReference type="PROSITE" id="PS50927"/>
    </source>
</evidence>